<feature type="transmembrane region" description="Helical" evidence="1">
    <location>
        <begin position="111"/>
        <end position="133"/>
    </location>
</feature>
<sequence length="193" mass="22203">MATKPKAQPPPQTLDPYSIQRGTYARYWPTTFFFLLGRAIPGPLSWFSISLHPLRYLFPNLPTPPPGNPPMHLLSNQYPRIPFLFAAMPAILAIKYTLWILLLVREPLTPQFALFGVLANLLYEGIVSTLVFTTTALNPFWSERVFYASFAVYVCSVWIELLAELQRWQFKRDPRNGGKLCTQDFWGVTRHIN</sequence>
<keyword evidence="1" id="KW-1133">Transmembrane helix</keyword>
<dbReference type="VEuPathDB" id="FungiDB:AB675_8414"/>
<gene>
    <name evidence="2" type="ORF">AB675_8414</name>
</gene>
<accession>A0A0N1P156</accession>
<keyword evidence="1" id="KW-0812">Transmembrane</keyword>
<dbReference type="Pfam" id="PF06966">
    <property type="entry name" value="DUF1295"/>
    <property type="match status" value="1"/>
</dbReference>
<dbReference type="EMBL" id="LFJN01000003">
    <property type="protein sequence ID" value="KPI44280.1"/>
    <property type="molecule type" value="Genomic_DNA"/>
</dbReference>
<dbReference type="STRING" id="1664694.A0A0N1P156"/>
<reference evidence="2 3" key="1">
    <citation type="submission" date="2015-06" db="EMBL/GenBank/DDBJ databases">
        <title>Draft genome of the ant-associated black yeast Phialophora attae CBS 131958.</title>
        <authorList>
            <person name="Moreno L.F."/>
            <person name="Stielow B.J."/>
            <person name="de Hoog S."/>
            <person name="Vicente V.A."/>
            <person name="Weiss V.A."/>
            <person name="de Vries M."/>
            <person name="Cruz L.M."/>
            <person name="Souza E.M."/>
        </authorList>
    </citation>
    <scope>NUCLEOTIDE SEQUENCE [LARGE SCALE GENOMIC DNA]</scope>
    <source>
        <strain evidence="2 3">CBS 131958</strain>
    </source>
</reference>
<dbReference type="RefSeq" id="XP_018004243.1">
    <property type="nucleotide sequence ID" value="XM_018148858.1"/>
</dbReference>
<keyword evidence="1" id="KW-0472">Membrane</keyword>
<evidence type="ECO:0000313" key="3">
    <source>
        <dbReference type="Proteomes" id="UP000038010"/>
    </source>
</evidence>
<feature type="transmembrane region" description="Helical" evidence="1">
    <location>
        <begin position="27"/>
        <end position="49"/>
    </location>
</feature>
<dbReference type="AlphaFoldDB" id="A0A0N1P156"/>
<name>A0A0N1P156_9EURO</name>
<protein>
    <submittedName>
        <fullName evidence="2">Uncharacterized protein</fullName>
    </submittedName>
</protein>
<dbReference type="Proteomes" id="UP000038010">
    <property type="component" value="Unassembled WGS sequence"/>
</dbReference>
<evidence type="ECO:0000313" key="2">
    <source>
        <dbReference type="EMBL" id="KPI44280.1"/>
    </source>
</evidence>
<evidence type="ECO:0000256" key="1">
    <source>
        <dbReference type="SAM" id="Phobius"/>
    </source>
</evidence>
<dbReference type="OrthoDB" id="67965at2759"/>
<dbReference type="GeneID" id="28740738"/>
<keyword evidence="3" id="KW-1185">Reference proteome</keyword>
<proteinExistence type="predicted"/>
<organism evidence="2 3">
    <name type="scientific">Cyphellophora attinorum</name>
    <dbReference type="NCBI Taxonomy" id="1664694"/>
    <lineage>
        <taxon>Eukaryota</taxon>
        <taxon>Fungi</taxon>
        <taxon>Dikarya</taxon>
        <taxon>Ascomycota</taxon>
        <taxon>Pezizomycotina</taxon>
        <taxon>Eurotiomycetes</taxon>
        <taxon>Chaetothyriomycetidae</taxon>
        <taxon>Chaetothyriales</taxon>
        <taxon>Cyphellophoraceae</taxon>
        <taxon>Cyphellophora</taxon>
    </lineage>
</organism>
<dbReference type="InterPro" id="IPR010721">
    <property type="entry name" value="UstE-like"/>
</dbReference>
<feature type="transmembrane region" description="Helical" evidence="1">
    <location>
        <begin position="81"/>
        <end position="104"/>
    </location>
</feature>
<comment type="caution">
    <text evidence="2">The sequence shown here is derived from an EMBL/GenBank/DDBJ whole genome shotgun (WGS) entry which is preliminary data.</text>
</comment>
<feature type="transmembrane region" description="Helical" evidence="1">
    <location>
        <begin position="145"/>
        <end position="163"/>
    </location>
</feature>